<dbReference type="Gene3D" id="3.90.190.10">
    <property type="entry name" value="Protein tyrosine phosphatase superfamily"/>
    <property type="match status" value="1"/>
</dbReference>
<sequence length="270" mass="30719">MAQQDKVANLSITVPNFRVLCGSSESEQRGVQDGVIYRSSRPDFLTEQELLAFRNLSIRSIIDFRSRKEYMASSSEGNHVLDKEYDLLQVKLPRDYIFNTGYKYFVRLFARTTLNRTGLIGQYKDIVEHSQKSICAALKLLSAKNNLPALINCAHGKDRTGIVSALVLSCLGKTAEYIAEEYALSSEGLAPVQSRVKAEVIERYHMCEEFIKADASTMLELFEYIQNRYGSTKNYLEYIGFGAREQEVLRLNLKEVEDGEKDDDDDFSEN</sequence>
<protein>
    <recommendedName>
        <fullName evidence="3">Tyrosine specific protein phosphatases domain-containing protein</fullName>
    </recommendedName>
</protein>
<keyword evidence="2" id="KW-1185">Reference proteome</keyword>
<evidence type="ECO:0000313" key="1">
    <source>
        <dbReference type="EMBL" id="PVD33085.1"/>
    </source>
</evidence>
<reference evidence="1 2" key="1">
    <citation type="submission" date="2018-04" db="EMBL/GenBank/DDBJ databases">
        <title>The genome of golden apple snail Pomacea canaliculata provides insight into stress tolerance and invasive adaptation.</title>
        <authorList>
            <person name="Liu C."/>
            <person name="Liu B."/>
            <person name="Ren Y."/>
            <person name="Zhang Y."/>
            <person name="Wang H."/>
            <person name="Li S."/>
            <person name="Jiang F."/>
            <person name="Yin L."/>
            <person name="Zhang G."/>
            <person name="Qian W."/>
            <person name="Fan W."/>
        </authorList>
    </citation>
    <scope>NUCLEOTIDE SEQUENCE [LARGE SCALE GENOMIC DNA]</scope>
    <source>
        <strain evidence="1">SZHN2017</strain>
        <tissue evidence="1">Muscle</tissue>
    </source>
</reference>
<comment type="caution">
    <text evidence="1">The sequence shown here is derived from an EMBL/GenBank/DDBJ whole genome shotgun (WGS) entry which is preliminary data.</text>
</comment>
<dbReference type="Pfam" id="PF13350">
    <property type="entry name" value="Y_phosphatase3"/>
    <property type="match status" value="1"/>
</dbReference>
<accession>A0A2T7PI34</accession>
<gene>
    <name evidence="1" type="ORF">C0Q70_08534</name>
</gene>
<dbReference type="InterPro" id="IPR026893">
    <property type="entry name" value="Tyr/Ser_Pase_IphP-type"/>
</dbReference>
<dbReference type="OrthoDB" id="9988524at2759"/>
<dbReference type="InterPro" id="IPR029021">
    <property type="entry name" value="Prot-tyrosine_phosphatase-like"/>
</dbReference>
<dbReference type="EMBL" id="PZQS01000004">
    <property type="protein sequence ID" value="PVD33085.1"/>
    <property type="molecule type" value="Genomic_DNA"/>
</dbReference>
<dbReference type="AlphaFoldDB" id="A0A2T7PI34"/>
<dbReference type="SUPFAM" id="SSF52799">
    <property type="entry name" value="(Phosphotyrosine protein) phosphatases II"/>
    <property type="match status" value="1"/>
</dbReference>
<name>A0A2T7PI34_POMCA</name>
<evidence type="ECO:0008006" key="3">
    <source>
        <dbReference type="Google" id="ProtNLM"/>
    </source>
</evidence>
<organism evidence="1 2">
    <name type="scientific">Pomacea canaliculata</name>
    <name type="common">Golden apple snail</name>
    <dbReference type="NCBI Taxonomy" id="400727"/>
    <lineage>
        <taxon>Eukaryota</taxon>
        <taxon>Metazoa</taxon>
        <taxon>Spiralia</taxon>
        <taxon>Lophotrochozoa</taxon>
        <taxon>Mollusca</taxon>
        <taxon>Gastropoda</taxon>
        <taxon>Caenogastropoda</taxon>
        <taxon>Architaenioglossa</taxon>
        <taxon>Ampullarioidea</taxon>
        <taxon>Ampullariidae</taxon>
        <taxon>Pomacea</taxon>
    </lineage>
</organism>
<dbReference type="PANTHER" id="PTHR31126:SF1">
    <property type="entry name" value="TYROSINE SPECIFIC PROTEIN PHOSPHATASES DOMAIN-CONTAINING PROTEIN"/>
    <property type="match status" value="1"/>
</dbReference>
<dbReference type="STRING" id="400727.A0A2T7PI34"/>
<dbReference type="Proteomes" id="UP000245119">
    <property type="component" value="Linkage Group LG4"/>
</dbReference>
<dbReference type="GO" id="GO:0004721">
    <property type="term" value="F:phosphoprotein phosphatase activity"/>
    <property type="evidence" value="ECO:0007669"/>
    <property type="project" value="InterPro"/>
</dbReference>
<evidence type="ECO:0000313" key="2">
    <source>
        <dbReference type="Proteomes" id="UP000245119"/>
    </source>
</evidence>
<proteinExistence type="predicted"/>
<dbReference type="PANTHER" id="PTHR31126">
    <property type="entry name" value="TYROSINE-PROTEIN PHOSPHATASE"/>
    <property type="match status" value="1"/>
</dbReference>